<evidence type="ECO:0000259" key="2">
    <source>
        <dbReference type="PROSITE" id="PS51733"/>
    </source>
</evidence>
<dbReference type="Pfam" id="PF03099">
    <property type="entry name" value="BPL_LplA_LipB"/>
    <property type="match status" value="1"/>
</dbReference>
<evidence type="ECO:0000256" key="1">
    <source>
        <dbReference type="ARBA" id="ARBA00022598"/>
    </source>
</evidence>
<dbReference type="EMBL" id="MFYX01000033">
    <property type="protein sequence ID" value="OGK06275.1"/>
    <property type="molecule type" value="Genomic_DNA"/>
</dbReference>
<accession>A0A1F7FHT0</accession>
<dbReference type="GO" id="GO:0005737">
    <property type="term" value="C:cytoplasm"/>
    <property type="evidence" value="ECO:0007669"/>
    <property type="project" value="TreeGrafter"/>
</dbReference>
<dbReference type="CDD" id="cd16442">
    <property type="entry name" value="BPL"/>
    <property type="match status" value="1"/>
</dbReference>
<dbReference type="InterPro" id="IPR045864">
    <property type="entry name" value="aa-tRNA-synth_II/BPL/LPL"/>
</dbReference>
<sequence length="230" mass="24888">MNYEITRLASIPSTNTYVMEQLRAGALIGAGVVVADRQTAGKGRNNKEWYSDNTLGLWATVYFAGLSGPPFFLVRRVSVAACLALRDLGVDAAIKWPNDVEAKKRKICGVLAETCAQGVAAGFGVNLRHSANDFPADIRERATSAFIETQETVANGRFLELFLDHFSANALPEPLAKLYDGMLSIKGQEMLFEGGRVRVLGVMPDGALAVQDGQGREGLFYSGSLSWPNQ</sequence>
<dbReference type="GO" id="GO:0004077">
    <property type="term" value="F:biotin--[biotin carboxyl-carrier protein] ligase activity"/>
    <property type="evidence" value="ECO:0007669"/>
    <property type="project" value="InterPro"/>
</dbReference>
<dbReference type="NCBIfam" id="TIGR00121">
    <property type="entry name" value="birA_ligase"/>
    <property type="match status" value="1"/>
</dbReference>
<gene>
    <name evidence="3" type="ORF">A2519_08350</name>
</gene>
<evidence type="ECO:0000313" key="3">
    <source>
        <dbReference type="EMBL" id="OGK06275.1"/>
    </source>
</evidence>
<feature type="domain" description="BPL/LPL catalytic" evidence="2">
    <location>
        <begin position="1"/>
        <end position="174"/>
    </location>
</feature>
<name>A0A1F7FHT0_UNCRA</name>
<dbReference type="PANTHER" id="PTHR12835:SF5">
    <property type="entry name" value="BIOTIN--PROTEIN LIGASE"/>
    <property type="match status" value="1"/>
</dbReference>
<dbReference type="Proteomes" id="UP000179243">
    <property type="component" value="Unassembled WGS sequence"/>
</dbReference>
<dbReference type="PANTHER" id="PTHR12835">
    <property type="entry name" value="BIOTIN PROTEIN LIGASE"/>
    <property type="match status" value="1"/>
</dbReference>
<protein>
    <submittedName>
        <fullName evidence="3">Biotin--[acetyl-CoA-carboxylase] ligase</fullName>
    </submittedName>
</protein>
<comment type="caution">
    <text evidence="3">The sequence shown here is derived from an EMBL/GenBank/DDBJ whole genome shotgun (WGS) entry which is preliminary data.</text>
</comment>
<dbReference type="InterPro" id="IPR004143">
    <property type="entry name" value="BPL_LPL_catalytic"/>
</dbReference>
<reference evidence="3 4" key="1">
    <citation type="journal article" date="2016" name="Nat. Commun.">
        <title>Thousands of microbial genomes shed light on interconnected biogeochemical processes in an aquifer system.</title>
        <authorList>
            <person name="Anantharaman K."/>
            <person name="Brown C.T."/>
            <person name="Hug L.A."/>
            <person name="Sharon I."/>
            <person name="Castelle C.J."/>
            <person name="Probst A.J."/>
            <person name="Thomas B.C."/>
            <person name="Singh A."/>
            <person name="Wilkins M.J."/>
            <person name="Karaoz U."/>
            <person name="Brodie E.L."/>
            <person name="Williams K.H."/>
            <person name="Hubbard S.S."/>
            <person name="Banfield J.F."/>
        </authorList>
    </citation>
    <scope>NUCLEOTIDE SEQUENCE [LARGE SCALE GENOMIC DNA]</scope>
</reference>
<organism evidence="3 4">
    <name type="scientific">Candidatus Raymondbacteria bacterium RIFOXYD12_FULL_49_13</name>
    <dbReference type="NCBI Taxonomy" id="1817890"/>
    <lineage>
        <taxon>Bacteria</taxon>
        <taxon>Raymondiibacteriota</taxon>
    </lineage>
</organism>
<keyword evidence="1 3" id="KW-0436">Ligase</keyword>
<dbReference type="SUPFAM" id="SSF55681">
    <property type="entry name" value="Class II aaRS and biotin synthetases"/>
    <property type="match status" value="1"/>
</dbReference>
<dbReference type="InterPro" id="IPR004408">
    <property type="entry name" value="Biotin_CoA_COase_ligase"/>
</dbReference>
<dbReference type="PROSITE" id="PS51733">
    <property type="entry name" value="BPL_LPL_CATALYTIC"/>
    <property type="match status" value="1"/>
</dbReference>
<proteinExistence type="predicted"/>
<dbReference type="AlphaFoldDB" id="A0A1F7FHT0"/>
<evidence type="ECO:0000313" key="4">
    <source>
        <dbReference type="Proteomes" id="UP000179243"/>
    </source>
</evidence>
<dbReference type="Gene3D" id="3.30.930.10">
    <property type="entry name" value="Bira Bifunctional Protein, Domain 2"/>
    <property type="match status" value="1"/>
</dbReference>